<feature type="domain" description="Outer membrane lipoprotein BamD-like" evidence="8">
    <location>
        <begin position="39"/>
        <end position="236"/>
    </location>
</feature>
<dbReference type="NCBIfam" id="TIGR03302">
    <property type="entry name" value="OM_YfiO"/>
    <property type="match status" value="1"/>
</dbReference>
<evidence type="ECO:0000259" key="8">
    <source>
        <dbReference type="Pfam" id="PF13525"/>
    </source>
</evidence>
<dbReference type="InterPro" id="IPR017689">
    <property type="entry name" value="BamD"/>
</dbReference>
<feature type="chain" id="PRO_5013415310" description="Outer membrane protein assembly factor BamD" evidence="7">
    <location>
        <begin position="21"/>
        <end position="276"/>
    </location>
</feature>
<accession>A0A1V8M4U7</accession>
<name>A0A1V8M4U7_9GAMM</name>
<keyword evidence="5 6" id="KW-0449">Lipoprotein</keyword>
<dbReference type="Proteomes" id="UP000191980">
    <property type="component" value="Unassembled WGS sequence"/>
</dbReference>
<proteinExistence type="inferred from homology"/>
<evidence type="ECO:0000313" key="10">
    <source>
        <dbReference type="Proteomes" id="UP000191980"/>
    </source>
</evidence>
<gene>
    <name evidence="6" type="primary">bamD</name>
    <name evidence="9" type="ORF">AU255_01130</name>
</gene>
<evidence type="ECO:0000256" key="1">
    <source>
        <dbReference type="ARBA" id="ARBA00022729"/>
    </source>
</evidence>
<dbReference type="GO" id="GO:0043165">
    <property type="term" value="P:Gram-negative-bacterium-type cell outer membrane assembly"/>
    <property type="evidence" value="ECO:0007669"/>
    <property type="project" value="UniProtKB-UniRule"/>
</dbReference>
<dbReference type="EMBL" id="LPUF01000001">
    <property type="protein sequence ID" value="OQK16538.1"/>
    <property type="molecule type" value="Genomic_DNA"/>
</dbReference>
<dbReference type="RefSeq" id="WP_080521169.1">
    <property type="nucleotide sequence ID" value="NZ_LPUF01000001.1"/>
</dbReference>
<dbReference type="CDD" id="cd15830">
    <property type="entry name" value="BamD"/>
    <property type="match status" value="1"/>
</dbReference>
<dbReference type="InterPro" id="IPR039565">
    <property type="entry name" value="BamD-like"/>
</dbReference>
<keyword evidence="3 6" id="KW-0564">Palmitate</keyword>
<comment type="function">
    <text evidence="6">Part of the outer membrane protein assembly complex, which is involved in assembly and insertion of beta-barrel proteins into the outer membrane.</text>
</comment>
<dbReference type="HAMAP" id="MF_00922">
    <property type="entry name" value="OM_assembly_BamD"/>
    <property type="match status" value="1"/>
</dbReference>
<reference evidence="9 10" key="1">
    <citation type="submission" date="2015-12" db="EMBL/GenBank/DDBJ databases">
        <authorList>
            <person name="Shamseldin A."/>
            <person name="Moawad H."/>
            <person name="Abd El-Rahim W.M."/>
            <person name="Sadowsky M.J."/>
        </authorList>
    </citation>
    <scope>NUCLEOTIDE SEQUENCE [LARGE SCALE GENOMIC DNA]</scope>
    <source>
        <strain evidence="9 10">WF1</strain>
    </source>
</reference>
<dbReference type="PANTHER" id="PTHR37423">
    <property type="entry name" value="SOLUBLE LYTIC MUREIN TRANSGLYCOSYLASE-RELATED"/>
    <property type="match status" value="1"/>
</dbReference>
<comment type="subcellular location">
    <subcellularLocation>
        <location evidence="6">Cell outer membrane</location>
        <topology evidence="6">Lipid-anchor</topology>
    </subcellularLocation>
</comment>
<dbReference type="PROSITE" id="PS51257">
    <property type="entry name" value="PROKAR_LIPOPROTEIN"/>
    <property type="match status" value="1"/>
</dbReference>
<evidence type="ECO:0000256" key="3">
    <source>
        <dbReference type="ARBA" id="ARBA00023139"/>
    </source>
</evidence>
<evidence type="ECO:0000256" key="4">
    <source>
        <dbReference type="ARBA" id="ARBA00023237"/>
    </source>
</evidence>
<keyword evidence="1 6" id="KW-0732">Signal</keyword>
<dbReference type="Gene3D" id="1.25.40.10">
    <property type="entry name" value="Tetratricopeptide repeat domain"/>
    <property type="match status" value="1"/>
</dbReference>
<dbReference type="Pfam" id="PF13525">
    <property type="entry name" value="YfiO"/>
    <property type="match status" value="1"/>
</dbReference>
<keyword evidence="2 6" id="KW-0472">Membrane</keyword>
<dbReference type="GO" id="GO:1990063">
    <property type="term" value="C:Bam protein complex"/>
    <property type="evidence" value="ECO:0007669"/>
    <property type="project" value="TreeGrafter"/>
</dbReference>
<protein>
    <recommendedName>
        <fullName evidence="6">Outer membrane protein assembly factor BamD</fullName>
    </recommendedName>
</protein>
<dbReference type="GO" id="GO:0051205">
    <property type="term" value="P:protein insertion into membrane"/>
    <property type="evidence" value="ECO:0007669"/>
    <property type="project" value="UniProtKB-UniRule"/>
</dbReference>
<comment type="caution">
    <text evidence="9">The sequence shown here is derived from an EMBL/GenBank/DDBJ whole genome shotgun (WGS) entry which is preliminary data.</text>
</comment>
<evidence type="ECO:0000256" key="2">
    <source>
        <dbReference type="ARBA" id="ARBA00023136"/>
    </source>
</evidence>
<dbReference type="STRING" id="1420851.AU255_01130"/>
<comment type="subunit">
    <text evidence="6">Part of the Bam complex.</text>
</comment>
<keyword evidence="10" id="KW-1185">Reference proteome</keyword>
<dbReference type="OrthoDB" id="9779191at2"/>
<comment type="similarity">
    <text evidence="6">Belongs to the BamD family.</text>
</comment>
<evidence type="ECO:0000256" key="7">
    <source>
        <dbReference type="SAM" id="SignalP"/>
    </source>
</evidence>
<keyword evidence="4 6" id="KW-0998">Cell outer membrane</keyword>
<feature type="signal peptide" evidence="7">
    <location>
        <begin position="1"/>
        <end position="20"/>
    </location>
</feature>
<dbReference type="PANTHER" id="PTHR37423:SF1">
    <property type="entry name" value="OUTER MEMBRANE PROTEIN ASSEMBLY FACTOR BAMD"/>
    <property type="match status" value="1"/>
</dbReference>
<dbReference type="AlphaFoldDB" id="A0A1V8M4U7"/>
<evidence type="ECO:0000256" key="5">
    <source>
        <dbReference type="ARBA" id="ARBA00023288"/>
    </source>
</evidence>
<sequence length="276" mass="32150">MPSFFHKLAFILCLSLFIQACSMFNKETKEDEYVGWTVEQFITASKQDLEDEKYKKAIVLLEQLDSRYPFGEHSAQTQLDLTYAYYKNGDAEAALASADRFIKTHPRNPDIDYAYYLKALVNFNRELGFFERFVPSDTTQRDTLFTQTSYLNFEELLRRFPNSQYVPDVKQRMIYLKNALARHELHIARFYMDREAYVAAANRSNYILQHYQGTPAVPYALEIQIKAYKILALQGLVDDSTEVYNYNYPDGPVLPEADSSDVVVVPFIWSLFAFDK</sequence>
<evidence type="ECO:0000313" key="9">
    <source>
        <dbReference type="EMBL" id="OQK16538.1"/>
    </source>
</evidence>
<organism evidence="9 10">
    <name type="scientific">Methyloprofundus sedimenti</name>
    <dbReference type="NCBI Taxonomy" id="1420851"/>
    <lineage>
        <taxon>Bacteria</taxon>
        <taxon>Pseudomonadati</taxon>
        <taxon>Pseudomonadota</taxon>
        <taxon>Gammaproteobacteria</taxon>
        <taxon>Methylococcales</taxon>
        <taxon>Methylococcaceae</taxon>
        <taxon>Methyloprofundus</taxon>
    </lineage>
</organism>
<dbReference type="InterPro" id="IPR011990">
    <property type="entry name" value="TPR-like_helical_dom_sf"/>
</dbReference>
<dbReference type="SUPFAM" id="SSF48452">
    <property type="entry name" value="TPR-like"/>
    <property type="match status" value="1"/>
</dbReference>
<evidence type="ECO:0000256" key="6">
    <source>
        <dbReference type="HAMAP-Rule" id="MF_00922"/>
    </source>
</evidence>